<sequence>AIGENLTSLPGLSLALRLLWKSPGCLIHPASIHRRNQRRRLSPSTFFQSSALHPSPNPLLCSLKPLSGPAPSRKRVSAMVILHSGPSSGGLS</sequence>
<organism evidence="1 2">
    <name type="scientific">Anguilla anguilla</name>
    <name type="common">European freshwater eel</name>
    <name type="synonym">Muraena anguilla</name>
    <dbReference type="NCBI Taxonomy" id="7936"/>
    <lineage>
        <taxon>Eukaryota</taxon>
        <taxon>Metazoa</taxon>
        <taxon>Chordata</taxon>
        <taxon>Craniata</taxon>
        <taxon>Vertebrata</taxon>
        <taxon>Euteleostomi</taxon>
        <taxon>Actinopterygii</taxon>
        <taxon>Neopterygii</taxon>
        <taxon>Teleostei</taxon>
        <taxon>Anguilliformes</taxon>
        <taxon>Anguillidae</taxon>
        <taxon>Anguilla</taxon>
    </lineage>
</organism>
<gene>
    <name evidence="1" type="ORF">ANANG_G00015280</name>
</gene>
<dbReference type="EMBL" id="JAFIRN010000001">
    <property type="protein sequence ID" value="KAG5857129.1"/>
    <property type="molecule type" value="Genomic_DNA"/>
</dbReference>
<keyword evidence="2" id="KW-1185">Reference proteome</keyword>
<protein>
    <submittedName>
        <fullName evidence="1">Uncharacterized protein</fullName>
    </submittedName>
</protein>
<dbReference type="Proteomes" id="UP001044222">
    <property type="component" value="Unassembled WGS sequence"/>
</dbReference>
<dbReference type="AlphaFoldDB" id="A0A9D3S688"/>
<proteinExistence type="predicted"/>
<evidence type="ECO:0000313" key="2">
    <source>
        <dbReference type="Proteomes" id="UP001044222"/>
    </source>
</evidence>
<comment type="caution">
    <text evidence="1">The sequence shown here is derived from an EMBL/GenBank/DDBJ whole genome shotgun (WGS) entry which is preliminary data.</text>
</comment>
<evidence type="ECO:0000313" key="1">
    <source>
        <dbReference type="EMBL" id="KAG5857129.1"/>
    </source>
</evidence>
<name>A0A9D3S688_ANGAN</name>
<feature type="non-terminal residue" evidence="1">
    <location>
        <position position="1"/>
    </location>
</feature>
<reference evidence="1" key="1">
    <citation type="submission" date="2021-01" db="EMBL/GenBank/DDBJ databases">
        <title>A chromosome-scale assembly of European eel, Anguilla anguilla.</title>
        <authorList>
            <person name="Henkel C."/>
            <person name="Jong-Raadsen S.A."/>
            <person name="Dufour S."/>
            <person name="Weltzien F.-A."/>
            <person name="Palstra A.P."/>
            <person name="Pelster B."/>
            <person name="Spaink H.P."/>
            <person name="Van Den Thillart G.E."/>
            <person name="Jansen H."/>
            <person name="Zahm M."/>
            <person name="Klopp C."/>
            <person name="Cedric C."/>
            <person name="Louis A."/>
            <person name="Berthelot C."/>
            <person name="Parey E."/>
            <person name="Roest Crollius H."/>
            <person name="Montfort J."/>
            <person name="Robinson-Rechavi M."/>
            <person name="Bucao C."/>
            <person name="Bouchez O."/>
            <person name="Gislard M."/>
            <person name="Lluch J."/>
            <person name="Milhes M."/>
            <person name="Lampietro C."/>
            <person name="Lopez Roques C."/>
            <person name="Donnadieu C."/>
            <person name="Braasch I."/>
            <person name="Desvignes T."/>
            <person name="Postlethwait J."/>
            <person name="Bobe J."/>
            <person name="Guiguen Y."/>
            <person name="Dirks R."/>
        </authorList>
    </citation>
    <scope>NUCLEOTIDE SEQUENCE</scope>
    <source>
        <strain evidence="1">Tag_6206</strain>
        <tissue evidence="1">Liver</tissue>
    </source>
</reference>
<accession>A0A9D3S688</accession>